<organism evidence="2 3">
    <name type="scientific">Protopolystoma xenopodis</name>
    <dbReference type="NCBI Taxonomy" id="117903"/>
    <lineage>
        <taxon>Eukaryota</taxon>
        <taxon>Metazoa</taxon>
        <taxon>Spiralia</taxon>
        <taxon>Lophotrochozoa</taxon>
        <taxon>Platyhelminthes</taxon>
        <taxon>Monogenea</taxon>
        <taxon>Polyopisthocotylea</taxon>
        <taxon>Polystomatidea</taxon>
        <taxon>Polystomatidae</taxon>
        <taxon>Protopolystoma</taxon>
    </lineage>
</organism>
<dbReference type="EMBL" id="CAAALY010099347">
    <property type="protein sequence ID" value="VEL28986.1"/>
    <property type="molecule type" value="Genomic_DNA"/>
</dbReference>
<feature type="region of interest" description="Disordered" evidence="1">
    <location>
        <begin position="1"/>
        <end position="78"/>
    </location>
</feature>
<dbReference type="AlphaFoldDB" id="A0A448X643"/>
<proteinExistence type="predicted"/>
<accession>A0A448X643</accession>
<reference evidence="2" key="1">
    <citation type="submission" date="2018-11" db="EMBL/GenBank/DDBJ databases">
        <authorList>
            <consortium name="Pathogen Informatics"/>
        </authorList>
    </citation>
    <scope>NUCLEOTIDE SEQUENCE</scope>
</reference>
<evidence type="ECO:0000313" key="3">
    <source>
        <dbReference type="Proteomes" id="UP000784294"/>
    </source>
</evidence>
<sequence length="177" mass="19993">MERGGGDAEAEGAEYHQDAAMEAHSNGSASDKCSESAQKVMDSRKEAEWNGRDEYELKAVATEEEEEEEEAEECVEEDEADVENYARIMRTCHRGCLFARARGDPCLRTRRRGGLIQICRFSLGKRQFLADHQKWRLLQKANQRYGMKSFCPTSQPSREGNCDAHGSVCSIPEHAEE</sequence>
<feature type="compositionally biased region" description="Basic and acidic residues" evidence="1">
    <location>
        <begin position="41"/>
        <end position="57"/>
    </location>
</feature>
<evidence type="ECO:0000313" key="2">
    <source>
        <dbReference type="EMBL" id="VEL28986.1"/>
    </source>
</evidence>
<gene>
    <name evidence="2" type="ORF">PXEA_LOCUS22426</name>
</gene>
<evidence type="ECO:0000256" key="1">
    <source>
        <dbReference type="SAM" id="MobiDB-lite"/>
    </source>
</evidence>
<name>A0A448X643_9PLAT</name>
<feature type="compositionally biased region" description="Polar residues" evidence="1">
    <location>
        <begin position="25"/>
        <end position="37"/>
    </location>
</feature>
<feature type="compositionally biased region" description="Acidic residues" evidence="1">
    <location>
        <begin position="62"/>
        <end position="78"/>
    </location>
</feature>
<dbReference type="Proteomes" id="UP000784294">
    <property type="component" value="Unassembled WGS sequence"/>
</dbReference>
<comment type="caution">
    <text evidence="2">The sequence shown here is derived from an EMBL/GenBank/DDBJ whole genome shotgun (WGS) entry which is preliminary data.</text>
</comment>
<keyword evidence="3" id="KW-1185">Reference proteome</keyword>
<protein>
    <submittedName>
        <fullName evidence="2">Uncharacterized protein</fullName>
    </submittedName>
</protein>